<evidence type="ECO:0000313" key="3">
    <source>
        <dbReference type="Proteomes" id="UP000016943"/>
    </source>
</evidence>
<name>U3GWA5_9CORY</name>
<evidence type="ECO:0000313" key="2">
    <source>
        <dbReference type="EMBL" id="AGU15825.1"/>
    </source>
</evidence>
<evidence type="ECO:0008006" key="4">
    <source>
        <dbReference type="Google" id="ProtNLM"/>
    </source>
</evidence>
<reference evidence="2 3" key="1">
    <citation type="journal article" date="2013" name="Genome Announc.">
        <title>Whole-Genome Sequence of the Clinical Strain Corynebacterium argentoratense DSM 44202, Isolated from a Human Throat Specimen.</title>
        <authorList>
            <person name="Bomholt C."/>
            <person name="Glaub A."/>
            <person name="Gravermann K."/>
            <person name="Albersmeier A."/>
            <person name="Brinkrolf K."/>
            <person name="Ruckert C."/>
            <person name="Tauch A."/>
        </authorList>
    </citation>
    <scope>NUCLEOTIDE SEQUENCE [LARGE SCALE GENOMIC DNA]</scope>
    <source>
        <strain evidence="2">DSM 44202</strain>
    </source>
</reference>
<organism evidence="2 3">
    <name type="scientific">Corynebacterium argentoratense DSM 44202</name>
    <dbReference type="NCBI Taxonomy" id="1348662"/>
    <lineage>
        <taxon>Bacteria</taxon>
        <taxon>Bacillati</taxon>
        <taxon>Actinomycetota</taxon>
        <taxon>Actinomycetes</taxon>
        <taxon>Mycobacteriales</taxon>
        <taxon>Corynebacteriaceae</taxon>
        <taxon>Corynebacterium</taxon>
    </lineage>
</organism>
<protein>
    <recommendedName>
        <fullName evidence="4">Lipoprotein LpqE</fullName>
    </recommendedName>
</protein>
<accession>U3GWA5</accession>
<gene>
    <name evidence="2" type="ORF">CARG_08630</name>
</gene>
<dbReference type="Proteomes" id="UP000016943">
    <property type="component" value="Chromosome"/>
</dbReference>
<dbReference type="STRING" id="1348662.CARG_08630"/>
<dbReference type="RefSeq" id="WP_021012220.1">
    <property type="nucleotide sequence ID" value="NC_022198.1"/>
</dbReference>
<dbReference type="GeneID" id="78250465"/>
<dbReference type="KEGG" id="caz:CARG_08630"/>
<evidence type="ECO:0000256" key="1">
    <source>
        <dbReference type="SAM" id="MobiDB-lite"/>
    </source>
</evidence>
<feature type="region of interest" description="Disordered" evidence="1">
    <location>
        <begin position="186"/>
        <end position="207"/>
    </location>
</feature>
<proteinExistence type="predicted"/>
<keyword evidence="3" id="KW-1185">Reference proteome</keyword>
<sequence>MDNRTLEPHNPSAHNKQQKEKDEPVISKKLTVTVLAGATLTLSACGAGQISQTANQVAAVDGASATDEHIAVRDVTVLVDDEGEAALKFTAINLNPVGSDAHTLKKVTVGDQTVKFDDEDLTIEPNCSLVADSEAGLDKLAQDKEACITYVANTVDNPGFALGGNKEVTFEFNDLSVTTDATIAAPVLDAGSDHPRENTPEHAGHSH</sequence>
<dbReference type="PATRIC" id="fig|1348662.3.peg.1700"/>
<feature type="region of interest" description="Disordered" evidence="1">
    <location>
        <begin position="1"/>
        <end position="25"/>
    </location>
</feature>
<dbReference type="AlphaFoldDB" id="U3GWA5"/>
<dbReference type="EMBL" id="CP006365">
    <property type="protein sequence ID" value="AGU15825.1"/>
    <property type="molecule type" value="Genomic_DNA"/>
</dbReference>
<dbReference type="OrthoDB" id="4420872at2"/>
<feature type="compositionally biased region" description="Basic and acidic residues" evidence="1">
    <location>
        <begin position="191"/>
        <end position="207"/>
    </location>
</feature>
<dbReference type="eggNOG" id="COG2847">
    <property type="taxonomic scope" value="Bacteria"/>
</dbReference>
<dbReference type="HOGENOM" id="CLU_089306_1_1_11"/>